<name>A0A2I8EU11_9BURK</name>
<gene>
    <name evidence="1" type="ORF">C2L65_25240</name>
</gene>
<dbReference type="EMBL" id="CP026112">
    <property type="protein sequence ID" value="AUT62882.1"/>
    <property type="molecule type" value="Genomic_DNA"/>
</dbReference>
<accession>A0A2I8EU11</accession>
<organism evidence="1 2">
    <name type="scientific">Paraburkholderia terrae</name>
    <dbReference type="NCBI Taxonomy" id="311230"/>
    <lineage>
        <taxon>Bacteria</taxon>
        <taxon>Pseudomonadati</taxon>
        <taxon>Pseudomonadota</taxon>
        <taxon>Betaproteobacteria</taxon>
        <taxon>Burkholderiales</taxon>
        <taxon>Burkholderiaceae</taxon>
        <taxon>Paraburkholderia</taxon>
    </lineage>
</organism>
<sequence>MNDMAKPPVLFEIPKPLAEKVNTRNFGMVTMTAPAPSTIERIVGGADRAKDTDVPYRALVAECATGEHGERFTPALLAKLPGQCYVDWLDLRAAAIRVCGLSRDNVGNI</sequence>
<proteinExistence type="predicted"/>
<dbReference type="KEGG" id="pter:C2L65_25240"/>
<protein>
    <submittedName>
        <fullName evidence="1">Uncharacterized protein</fullName>
    </submittedName>
</protein>
<reference evidence="1 2" key="1">
    <citation type="submission" date="2018-01" db="EMBL/GenBank/DDBJ databases">
        <title>Species boundaries and ecological features among Paraburkholderia terrae DSMZ17804T, P. hospita DSMZ17164T and P. caribensis DSMZ13236T.</title>
        <authorList>
            <person name="Pratama A.A."/>
        </authorList>
    </citation>
    <scope>NUCLEOTIDE SEQUENCE [LARGE SCALE GENOMIC DNA]</scope>
    <source>
        <strain evidence="1 2">DSM 17804</strain>
    </source>
</reference>
<dbReference type="AlphaFoldDB" id="A0A2I8EU11"/>
<dbReference type="Proteomes" id="UP000243502">
    <property type="component" value="Chromosome 2"/>
</dbReference>
<evidence type="ECO:0000313" key="2">
    <source>
        <dbReference type="Proteomes" id="UP000243502"/>
    </source>
</evidence>
<evidence type="ECO:0000313" key="1">
    <source>
        <dbReference type="EMBL" id="AUT62882.1"/>
    </source>
</evidence>